<dbReference type="InterPro" id="IPR000014">
    <property type="entry name" value="PAS"/>
</dbReference>
<evidence type="ECO:0000313" key="4">
    <source>
        <dbReference type="Proteomes" id="UP001523230"/>
    </source>
</evidence>
<evidence type="ECO:0000259" key="2">
    <source>
        <dbReference type="PROSITE" id="PS50112"/>
    </source>
</evidence>
<dbReference type="Gene3D" id="3.30.450.20">
    <property type="entry name" value="PAS domain"/>
    <property type="match status" value="2"/>
</dbReference>
<comment type="caution">
    <text evidence="3">The sequence shown here is derived from an EMBL/GenBank/DDBJ whole genome shotgun (WGS) entry which is preliminary data.</text>
</comment>
<keyword evidence="4" id="KW-1185">Reference proteome</keyword>
<evidence type="ECO:0000256" key="1">
    <source>
        <dbReference type="SAM" id="MobiDB-lite"/>
    </source>
</evidence>
<protein>
    <recommendedName>
        <fullName evidence="2">PAS domain-containing protein</fullName>
    </recommendedName>
</protein>
<dbReference type="Proteomes" id="UP001523230">
    <property type="component" value="Unassembled WGS sequence"/>
</dbReference>
<dbReference type="PROSITE" id="PS50112">
    <property type="entry name" value="PAS"/>
    <property type="match status" value="1"/>
</dbReference>
<dbReference type="AlphaFoldDB" id="A0ABD4THE2"/>
<feature type="domain" description="PAS" evidence="2">
    <location>
        <begin position="86"/>
        <end position="130"/>
    </location>
</feature>
<name>A0ABD4THE2_9EURY</name>
<dbReference type="InterPro" id="IPR035965">
    <property type="entry name" value="PAS-like_dom_sf"/>
</dbReference>
<dbReference type="EMBL" id="QFDM01000003">
    <property type="protein sequence ID" value="MCM2466899.1"/>
    <property type="molecule type" value="Genomic_DNA"/>
</dbReference>
<dbReference type="Pfam" id="PF13188">
    <property type="entry name" value="PAS_8"/>
    <property type="match status" value="2"/>
</dbReference>
<evidence type="ECO:0000313" key="3">
    <source>
        <dbReference type="EMBL" id="MCM2466899.1"/>
    </source>
</evidence>
<gene>
    <name evidence="3" type="ORF">DIC75_11395</name>
</gene>
<feature type="compositionally biased region" description="Basic and acidic residues" evidence="1">
    <location>
        <begin position="11"/>
        <end position="25"/>
    </location>
</feature>
<organism evidence="3 4">
    <name type="scientific">Methanoculleus oceani</name>
    <dbReference type="NCBI Taxonomy" id="2184756"/>
    <lineage>
        <taxon>Archaea</taxon>
        <taxon>Methanobacteriati</taxon>
        <taxon>Methanobacteriota</taxon>
        <taxon>Stenosarchaea group</taxon>
        <taxon>Methanomicrobia</taxon>
        <taxon>Methanomicrobiales</taxon>
        <taxon>Methanomicrobiaceae</taxon>
        <taxon>Methanoculleus</taxon>
    </lineage>
</organism>
<dbReference type="SUPFAM" id="SSF55785">
    <property type="entry name" value="PYP-like sensor domain (PAS domain)"/>
    <property type="match status" value="2"/>
</dbReference>
<dbReference type="CDD" id="cd00130">
    <property type="entry name" value="PAS"/>
    <property type="match status" value="1"/>
</dbReference>
<feature type="region of interest" description="Disordered" evidence="1">
    <location>
        <begin position="1"/>
        <end position="49"/>
    </location>
</feature>
<sequence length="304" mass="33743">MMNIGVGPSGERQDADGRENRRGYRNDAGVVGSGYPSGASRRSPPVPDLDPVPIGYARQVCTPFYNVPGHLGVTGPDEPASPLPPELQSTLAILDALDEGIFLVDRSNRVISVNRWLASFFGLDRDALAGIDIDCFMRRYLPACVADDERTARITASFPDWQDFPDTPCTIRTPGAEERELLISGNRIEDGRLEGMGIVRFREITGEMRAKQELLACTAKYRTIFDSLDAGFSIIEMIFHAGDRPADYRFIETNRAFERLTGMHDVAGKTMRELAPGHEEHWFEIFGAVARTGEARRFVQTAKC</sequence>
<accession>A0ABD4THE2</accession>
<reference evidence="3 4" key="1">
    <citation type="submission" date="2018-05" db="EMBL/GenBank/DDBJ databases">
        <title>Isolation and characterization of genus Methanoculleus species and their viruses from deep sea marine sediment offshore southwestern Taiwan.</title>
        <authorList>
            <person name="Wei W.-H."/>
            <person name="Chen W.-C."/>
            <person name="Lai M.-C."/>
            <person name="Chen S.-C."/>
        </authorList>
    </citation>
    <scope>NUCLEOTIDE SEQUENCE [LARGE SCALE GENOMIC DNA]</scope>
    <source>
        <strain evidence="3 4">CWC-02</strain>
    </source>
</reference>
<proteinExistence type="predicted"/>